<reference evidence="1 2" key="1">
    <citation type="journal article" date="2010" name="ChemBioChem">
        <title>Cloning and characterization of the biosynthetic gene cluster of 16-membered macrolide antibiotic FD-891: involvement of a dual functional cytochrome P450 monooxygenase catalyzing epoxidation and hydroxylation.</title>
        <authorList>
            <person name="Kudo F."/>
            <person name="Motegi A."/>
            <person name="Mizoue K."/>
            <person name="Eguchi T."/>
        </authorList>
    </citation>
    <scope>NUCLEOTIDE SEQUENCE [LARGE SCALE GENOMIC DNA]</scope>
    <source>
        <strain evidence="1 2">A-8890</strain>
    </source>
</reference>
<reference evidence="1 2" key="2">
    <citation type="journal article" date="2023" name="ChemBioChem">
        <title>Acyltransferase Domain Exchange between Two Independent Type I Polyketide Synthases in the Same Producer Strain of Macrolide Antibiotics.</title>
        <authorList>
            <person name="Kudo F."/>
            <person name="Kishikawa K."/>
            <person name="Tsuboi K."/>
            <person name="Kido T."/>
            <person name="Usui T."/>
            <person name="Hashimoto J."/>
            <person name="Shin-Ya K."/>
            <person name="Miyanaga A."/>
            <person name="Eguchi T."/>
        </authorList>
    </citation>
    <scope>NUCLEOTIDE SEQUENCE [LARGE SCALE GENOMIC DNA]</scope>
    <source>
        <strain evidence="1 2">A-8890</strain>
    </source>
</reference>
<dbReference type="Proteomes" id="UP001321542">
    <property type="component" value="Chromosome"/>
</dbReference>
<evidence type="ECO:0000313" key="2">
    <source>
        <dbReference type="Proteomes" id="UP001321542"/>
    </source>
</evidence>
<proteinExistence type="predicted"/>
<protein>
    <submittedName>
        <fullName evidence="1">Uncharacterized protein</fullName>
    </submittedName>
</protein>
<evidence type="ECO:0000313" key="1">
    <source>
        <dbReference type="EMBL" id="BBC34322.1"/>
    </source>
</evidence>
<dbReference type="EMBL" id="AP018448">
    <property type="protein sequence ID" value="BBC34322.1"/>
    <property type="molecule type" value="Genomic_DNA"/>
</dbReference>
<name>A0ABM7FDT6_9ACTN</name>
<accession>A0ABM7FDT6</accession>
<organism evidence="1 2">
    <name type="scientific">Streptomyces graminofaciens</name>
    <dbReference type="NCBI Taxonomy" id="68212"/>
    <lineage>
        <taxon>Bacteria</taxon>
        <taxon>Bacillati</taxon>
        <taxon>Actinomycetota</taxon>
        <taxon>Actinomycetes</taxon>
        <taxon>Kitasatosporales</taxon>
        <taxon>Streptomycetaceae</taxon>
        <taxon>Streptomyces</taxon>
    </lineage>
</organism>
<gene>
    <name evidence="1" type="ORF">SGFS_056160</name>
</gene>
<keyword evidence="2" id="KW-1185">Reference proteome</keyword>
<sequence>MRSALDIAAGLADLGVPKDLHDRGEVHARFVEDRPGGVATAFVLAAVLDSGFFEQFFEFLPVVARVYRPAVRAREERAVFLPLITSASPM</sequence>